<evidence type="ECO:0000313" key="2">
    <source>
        <dbReference type="EMBL" id="MDW9253617.1"/>
    </source>
</evidence>
<dbReference type="EMBL" id="QXCT01000001">
    <property type="protein sequence ID" value="MDW9253617.1"/>
    <property type="molecule type" value="Genomic_DNA"/>
</dbReference>
<dbReference type="RefSeq" id="WP_318825771.1">
    <property type="nucleotide sequence ID" value="NZ_QXCS01000001.1"/>
</dbReference>
<dbReference type="Proteomes" id="UP001272137">
    <property type="component" value="Unassembled WGS sequence"/>
</dbReference>
<sequence length="88" mass="9465">MAAFGWPFFITVLMMNNPNQVWVKPIRTYGGVDGDKNPASAPYLVSRQRAAELRANGLVRDADPSESKVVAPAPANKKAAAPQNKGRA</sequence>
<protein>
    <submittedName>
        <fullName evidence="2">Uncharacterized protein</fullName>
    </submittedName>
</protein>
<proteinExistence type="predicted"/>
<feature type="compositionally biased region" description="Low complexity" evidence="1">
    <location>
        <begin position="68"/>
        <end position="82"/>
    </location>
</feature>
<evidence type="ECO:0000256" key="1">
    <source>
        <dbReference type="SAM" id="MobiDB-lite"/>
    </source>
</evidence>
<organism evidence="2 3">
    <name type="scientific">Burkholderia thailandensis</name>
    <dbReference type="NCBI Taxonomy" id="57975"/>
    <lineage>
        <taxon>Bacteria</taxon>
        <taxon>Pseudomonadati</taxon>
        <taxon>Pseudomonadota</taxon>
        <taxon>Betaproteobacteria</taxon>
        <taxon>Burkholderiales</taxon>
        <taxon>Burkholderiaceae</taxon>
        <taxon>Burkholderia</taxon>
        <taxon>pseudomallei group</taxon>
    </lineage>
</organism>
<feature type="region of interest" description="Disordered" evidence="1">
    <location>
        <begin position="60"/>
        <end position="88"/>
    </location>
</feature>
<gene>
    <name evidence="2" type="ORF">C7S16_5114</name>
</gene>
<comment type="caution">
    <text evidence="2">The sequence shown here is derived from an EMBL/GenBank/DDBJ whole genome shotgun (WGS) entry which is preliminary data.</text>
</comment>
<evidence type="ECO:0000313" key="3">
    <source>
        <dbReference type="Proteomes" id="UP001272137"/>
    </source>
</evidence>
<dbReference type="AlphaFoldDB" id="A0AAW9CTV7"/>
<accession>A0AAW9CTV7</accession>
<name>A0AAW9CTV7_BURTH</name>
<reference evidence="2" key="1">
    <citation type="submission" date="2018-08" db="EMBL/GenBank/DDBJ databases">
        <title>Identification of Burkholderia cepacia strains that express a Burkholderia pseudomallei-like capsular polysaccharide.</title>
        <authorList>
            <person name="Burtnick M.N."/>
            <person name="Vongsouvath M."/>
            <person name="Newton P."/>
            <person name="Wuthiekanun V."/>
            <person name="Limmathurotsakul D."/>
            <person name="Brett P.J."/>
            <person name="Chantratita N."/>
            <person name="Dance D.A."/>
        </authorList>
    </citation>
    <scope>NUCLEOTIDE SEQUENCE</scope>
    <source>
        <strain evidence="2">SBXCC001</strain>
    </source>
</reference>